<keyword evidence="2" id="KW-0456">Lyase</keyword>
<dbReference type="GO" id="GO:0004609">
    <property type="term" value="F:phosphatidylserine decarboxylase activity"/>
    <property type="evidence" value="ECO:0007669"/>
    <property type="project" value="InterPro"/>
</dbReference>
<accession>A0A8H4QBC8</accession>
<proteinExistence type="predicted"/>
<evidence type="ECO:0000313" key="5">
    <source>
        <dbReference type="EMBL" id="KAF4594430.1"/>
    </source>
</evidence>
<evidence type="ECO:0000256" key="1">
    <source>
        <dbReference type="ARBA" id="ARBA00022793"/>
    </source>
</evidence>
<feature type="chain" id="PRO_5034704557" evidence="3">
    <location>
        <begin position="19"/>
        <end position="475"/>
    </location>
</feature>
<protein>
    <submittedName>
        <fullName evidence="5">Phosphatidylserine decarboxylase</fullName>
    </submittedName>
</protein>
<evidence type="ECO:0000313" key="6">
    <source>
        <dbReference type="Proteomes" id="UP000562929"/>
    </source>
</evidence>
<keyword evidence="6" id="KW-1185">Reference proteome</keyword>
<dbReference type="Pfam" id="PF12588">
    <property type="entry name" value="PSDC"/>
    <property type="match status" value="1"/>
</dbReference>
<name>A0A8H4QBC8_9HYPO</name>
<dbReference type="PANTHER" id="PTHR10067">
    <property type="entry name" value="PHOSPHATIDYLSERINE DECARBOXYLASE"/>
    <property type="match status" value="1"/>
</dbReference>
<sequence length="475" mass="52681">MLKRLLFCLAGFVSLAHAGPENSPGTVAWDSLPRHLQGRRPGSWTEADVAAHSRFVRSVAAKADETPTLELIPPVAALKRLIETQPRVYMHFVQMFEQIPWRRPYWLDSAGQEPEIRDYQHMLRVLNHIATTGPSLESSGIPMTNVMSYAMGTSSGHAAFLDPDVNDAMARILAFWRRFLESPDSRNVLRSSSDSGWLGPTTLEALERLGNAPYNTSLKFCELYQCDSSDEHYGFNSWDDFFARRLRPGSRPVASPDDDNVIVSACEASPYNVVRDVKLRDTFWAKGQPYSILDMLGHDPVADEFAGGTIYQAFLTPLSYHRWNAPVSGVVRRAMIVPGNYFSIPLSLDVRDRNETEIPSDAVVQSQAYFTSMSTRAVIVIEADNPAIGLMAFVAVGMTDVSSCEIGVREGQHVRKGQEIGTFHYGGSTHCLLFRSGLELDGLPQVDNVTLTHVNNVPVSGRLAVVRGPAQKRRV</sequence>
<dbReference type="InterPro" id="IPR022237">
    <property type="entry name" value="PsiD-like"/>
</dbReference>
<gene>
    <name evidence="5" type="ORF">GQ602_000043</name>
</gene>
<dbReference type="EMBL" id="JAACLJ010000001">
    <property type="protein sequence ID" value="KAF4594430.1"/>
    <property type="molecule type" value="Genomic_DNA"/>
</dbReference>
<keyword evidence="3" id="KW-0732">Signal</keyword>
<feature type="domain" description="L-tryptophan decarboxylase PsiD-like" evidence="4">
    <location>
        <begin position="73"/>
        <end position="205"/>
    </location>
</feature>
<keyword evidence="1" id="KW-0210">Decarboxylase</keyword>
<dbReference type="AlphaFoldDB" id="A0A8H4QBC8"/>
<dbReference type="GO" id="GO:0005739">
    <property type="term" value="C:mitochondrion"/>
    <property type="evidence" value="ECO:0007669"/>
    <property type="project" value="TreeGrafter"/>
</dbReference>
<dbReference type="Pfam" id="PF02666">
    <property type="entry name" value="PS_Dcarbxylase"/>
    <property type="match status" value="1"/>
</dbReference>
<reference evidence="5 6" key="1">
    <citation type="journal article" date="2020" name="G3 (Bethesda)">
        <title>Genetic Underpinnings of Host Manipulation by Ophiocordyceps as Revealed by Comparative Transcriptomics.</title>
        <authorList>
            <person name="Will I."/>
            <person name="Das B."/>
            <person name="Trinh T."/>
            <person name="Brachmann A."/>
            <person name="Ohm R.A."/>
            <person name="de Bekker C."/>
        </authorList>
    </citation>
    <scope>NUCLEOTIDE SEQUENCE [LARGE SCALE GENOMIC DNA]</scope>
    <source>
        <strain evidence="5 6">EC05</strain>
    </source>
</reference>
<dbReference type="GO" id="GO:0006646">
    <property type="term" value="P:phosphatidylethanolamine biosynthetic process"/>
    <property type="evidence" value="ECO:0007669"/>
    <property type="project" value="TreeGrafter"/>
</dbReference>
<feature type="signal peptide" evidence="3">
    <location>
        <begin position="1"/>
        <end position="18"/>
    </location>
</feature>
<dbReference type="OrthoDB" id="5973539at2759"/>
<dbReference type="InterPro" id="IPR003817">
    <property type="entry name" value="PS_Dcarbxylase"/>
</dbReference>
<dbReference type="PANTHER" id="PTHR10067:SF9">
    <property type="entry name" value="PHOSPHATIDYLSERINE DECARBOXYLASE FAMILY PROTEIN (AFU_ORTHOLOGUE AFUA_7G01730)"/>
    <property type="match status" value="1"/>
</dbReference>
<organism evidence="5 6">
    <name type="scientific">Ophiocordyceps camponoti-floridani</name>
    <dbReference type="NCBI Taxonomy" id="2030778"/>
    <lineage>
        <taxon>Eukaryota</taxon>
        <taxon>Fungi</taxon>
        <taxon>Dikarya</taxon>
        <taxon>Ascomycota</taxon>
        <taxon>Pezizomycotina</taxon>
        <taxon>Sordariomycetes</taxon>
        <taxon>Hypocreomycetidae</taxon>
        <taxon>Hypocreales</taxon>
        <taxon>Ophiocordycipitaceae</taxon>
        <taxon>Ophiocordyceps</taxon>
    </lineage>
</organism>
<evidence type="ECO:0000256" key="3">
    <source>
        <dbReference type="SAM" id="SignalP"/>
    </source>
</evidence>
<evidence type="ECO:0000256" key="2">
    <source>
        <dbReference type="ARBA" id="ARBA00023239"/>
    </source>
</evidence>
<dbReference type="Proteomes" id="UP000562929">
    <property type="component" value="Unassembled WGS sequence"/>
</dbReference>
<evidence type="ECO:0000259" key="4">
    <source>
        <dbReference type="Pfam" id="PF12588"/>
    </source>
</evidence>
<comment type="caution">
    <text evidence="5">The sequence shown here is derived from an EMBL/GenBank/DDBJ whole genome shotgun (WGS) entry which is preliminary data.</text>
</comment>